<dbReference type="EMBL" id="JAACJK010000113">
    <property type="protein sequence ID" value="KAF5331729.1"/>
    <property type="molecule type" value="Genomic_DNA"/>
</dbReference>
<keyword evidence="2" id="KW-0346">Stress response</keyword>
<keyword evidence="8" id="KW-1185">Reference proteome</keyword>
<dbReference type="Pfam" id="PF01965">
    <property type="entry name" value="DJ-1_PfpI"/>
    <property type="match status" value="1"/>
</dbReference>
<evidence type="ECO:0000256" key="3">
    <source>
        <dbReference type="ARBA" id="ARBA00023239"/>
    </source>
</evidence>
<keyword evidence="3" id="KW-0456">Lyase</keyword>
<reference evidence="7 8" key="1">
    <citation type="journal article" date="2020" name="ISME J.">
        <title>Uncovering the hidden diversity of litter-decomposition mechanisms in mushroom-forming fungi.</title>
        <authorList>
            <person name="Floudas D."/>
            <person name="Bentzer J."/>
            <person name="Ahren D."/>
            <person name="Johansson T."/>
            <person name="Persson P."/>
            <person name="Tunlid A."/>
        </authorList>
    </citation>
    <scope>NUCLEOTIDE SEQUENCE [LARGE SCALE GENOMIC DNA]</scope>
    <source>
        <strain evidence="7 8">CBS 175.51</strain>
    </source>
</reference>
<dbReference type="PANTHER" id="PTHR48094:SF11">
    <property type="entry name" value="GLUTATHIONE-INDEPENDENT GLYOXALASE HSP31-RELATED"/>
    <property type="match status" value="1"/>
</dbReference>
<evidence type="ECO:0000259" key="6">
    <source>
        <dbReference type="Pfam" id="PF01965"/>
    </source>
</evidence>
<dbReference type="GO" id="GO:0005737">
    <property type="term" value="C:cytoplasm"/>
    <property type="evidence" value="ECO:0007669"/>
    <property type="project" value="TreeGrafter"/>
</dbReference>
<protein>
    <recommendedName>
        <fullName evidence="1">D-lactate dehydratase</fullName>
        <ecNumber evidence="1">4.2.1.130</ecNumber>
    </recommendedName>
</protein>
<dbReference type="InterPro" id="IPR002818">
    <property type="entry name" value="DJ-1/PfpI"/>
</dbReference>
<dbReference type="InterPro" id="IPR029062">
    <property type="entry name" value="Class_I_gatase-like"/>
</dbReference>
<feature type="domain" description="DJ-1/PfpI" evidence="6">
    <location>
        <begin position="78"/>
        <end position="222"/>
    </location>
</feature>
<evidence type="ECO:0000256" key="2">
    <source>
        <dbReference type="ARBA" id="ARBA00023016"/>
    </source>
</evidence>
<dbReference type="GO" id="GO:0019172">
    <property type="term" value="F:glyoxalase III activity"/>
    <property type="evidence" value="ECO:0007669"/>
    <property type="project" value="UniProtKB-EC"/>
</dbReference>
<evidence type="ECO:0000256" key="1">
    <source>
        <dbReference type="ARBA" id="ARBA00013134"/>
    </source>
</evidence>
<comment type="catalytic activity">
    <reaction evidence="5">
        <text>methylglyoxal + H2O = (R)-lactate + H(+)</text>
        <dbReference type="Rhea" id="RHEA:27754"/>
        <dbReference type="ChEBI" id="CHEBI:15377"/>
        <dbReference type="ChEBI" id="CHEBI:15378"/>
        <dbReference type="ChEBI" id="CHEBI:16004"/>
        <dbReference type="ChEBI" id="CHEBI:17158"/>
        <dbReference type="EC" id="4.2.1.130"/>
    </reaction>
</comment>
<accession>A0A8H5BY67</accession>
<dbReference type="EC" id="4.2.1.130" evidence="1"/>
<sequence length="225" mass="24027">MPSVLFVFTSANKTLTGAETGWYLPEAAHPYYVLAPHVNIDFASPAGPNPPLDPASVEAFKEDKQSMDFLKDATVKQKFQNARKISDVKPNDYDAIFYVGGHGPVIDLASDPVNAKLASDFWAANKIVSAVCHGPAALVQAVDSNGKPIFAGRQFTGFSNEEENQVGKVKDVPFLLEDKIQSLGGKYTKADKPWGPKVVVDGKLITGQNPASAAGVGEAILKALK</sequence>
<evidence type="ECO:0000313" key="8">
    <source>
        <dbReference type="Proteomes" id="UP000541558"/>
    </source>
</evidence>
<dbReference type="GO" id="GO:0019243">
    <property type="term" value="P:methylglyoxal catabolic process to D-lactate via S-lactoyl-glutathione"/>
    <property type="evidence" value="ECO:0007669"/>
    <property type="project" value="TreeGrafter"/>
</dbReference>
<dbReference type="OrthoDB" id="543156at2759"/>
<dbReference type="AlphaFoldDB" id="A0A8H5BY67"/>
<dbReference type="Proteomes" id="UP000541558">
    <property type="component" value="Unassembled WGS sequence"/>
</dbReference>
<evidence type="ECO:0000313" key="7">
    <source>
        <dbReference type="EMBL" id="KAF5331729.1"/>
    </source>
</evidence>
<evidence type="ECO:0000256" key="4">
    <source>
        <dbReference type="ARBA" id="ARBA00038493"/>
    </source>
</evidence>
<dbReference type="SUPFAM" id="SSF52317">
    <property type="entry name" value="Class I glutamine amidotransferase-like"/>
    <property type="match status" value="1"/>
</dbReference>
<proteinExistence type="inferred from homology"/>
<evidence type="ECO:0000256" key="5">
    <source>
        <dbReference type="ARBA" id="ARBA00048082"/>
    </source>
</evidence>
<gene>
    <name evidence="7" type="ORF">D9611_007723</name>
</gene>
<organism evidence="7 8">
    <name type="scientific">Ephemerocybe angulata</name>
    <dbReference type="NCBI Taxonomy" id="980116"/>
    <lineage>
        <taxon>Eukaryota</taxon>
        <taxon>Fungi</taxon>
        <taxon>Dikarya</taxon>
        <taxon>Basidiomycota</taxon>
        <taxon>Agaricomycotina</taxon>
        <taxon>Agaricomycetes</taxon>
        <taxon>Agaricomycetidae</taxon>
        <taxon>Agaricales</taxon>
        <taxon>Agaricineae</taxon>
        <taxon>Psathyrellaceae</taxon>
        <taxon>Ephemerocybe</taxon>
    </lineage>
</organism>
<comment type="caution">
    <text evidence="7">The sequence shown here is derived from an EMBL/GenBank/DDBJ whole genome shotgun (WGS) entry which is preliminary data.</text>
</comment>
<dbReference type="InterPro" id="IPR050325">
    <property type="entry name" value="Prot/Nucl_acid_deglycase"/>
</dbReference>
<name>A0A8H5BY67_9AGAR</name>
<dbReference type="PANTHER" id="PTHR48094">
    <property type="entry name" value="PROTEIN/NUCLEIC ACID DEGLYCASE DJ-1-RELATED"/>
    <property type="match status" value="1"/>
</dbReference>
<comment type="similarity">
    <text evidence="4">Belongs to the peptidase C56 family. HSP31-like subfamily.</text>
</comment>
<dbReference type="Gene3D" id="3.40.50.880">
    <property type="match status" value="1"/>
</dbReference>
<dbReference type="CDD" id="cd03141">
    <property type="entry name" value="GATase1_Hsp31_like"/>
    <property type="match status" value="1"/>
</dbReference>